<sequence>MESEMKAMRSSVAAMYELYSRALGDGTGQRAEEIRLDVCDTIDELLSLEEKLKEDTFRKRVPVGGPNPGENTRRVMRAVSSYNVWKKFSLKGKKGKRPLQNMIVMKVIKKAVMRSNPGLQQDKVEDIVADTLKHAPASLLTQKIVSMESEMKAMRSSVAAMYELYARALGDGTGQRAEEISLDVCGTTDELLSLEEKLKDETFRKRVTHHLSLVGGPNPGENTRRVMRAVASYNVWKEFSLKGKKGKRPLQNMNVMKVIKKAVMRSNPGLHQAKVEDIVADTLKHAPARTHCGGRQRAEENLISQQNTAPIFSVKIKREVSVYRGLRRPCPLMVG</sequence>
<keyword evidence="2" id="KW-1185">Reference proteome</keyword>
<accession>A0ABQ8L7S4</accession>
<dbReference type="Proteomes" id="UP000830375">
    <property type="component" value="Unassembled WGS sequence"/>
</dbReference>
<evidence type="ECO:0000313" key="2">
    <source>
        <dbReference type="Proteomes" id="UP000830375"/>
    </source>
</evidence>
<dbReference type="PANTHER" id="PTHR34153">
    <property type="entry name" value="SI:CH211-262H13.3-RELATED-RELATED"/>
    <property type="match status" value="1"/>
</dbReference>
<protein>
    <submittedName>
        <fullName evidence="1">von Willebrand factor A domain-containing protein 3A</fullName>
    </submittedName>
</protein>
<organism evidence="1 2">
    <name type="scientific">Labeo rohita</name>
    <name type="common">Indian major carp</name>
    <name type="synonym">Cyprinus rohita</name>
    <dbReference type="NCBI Taxonomy" id="84645"/>
    <lineage>
        <taxon>Eukaryota</taxon>
        <taxon>Metazoa</taxon>
        <taxon>Chordata</taxon>
        <taxon>Craniata</taxon>
        <taxon>Vertebrata</taxon>
        <taxon>Euteleostomi</taxon>
        <taxon>Actinopterygii</taxon>
        <taxon>Neopterygii</taxon>
        <taxon>Teleostei</taxon>
        <taxon>Ostariophysi</taxon>
        <taxon>Cypriniformes</taxon>
        <taxon>Cyprinidae</taxon>
        <taxon>Labeoninae</taxon>
        <taxon>Labeonini</taxon>
        <taxon>Labeo</taxon>
    </lineage>
</organism>
<evidence type="ECO:0000313" key="1">
    <source>
        <dbReference type="EMBL" id="KAI2646470.1"/>
    </source>
</evidence>
<reference evidence="1 2" key="1">
    <citation type="submission" date="2022-01" db="EMBL/GenBank/DDBJ databases">
        <title>A high-quality chromosome-level genome assembly of rohu carp, Labeo rohita.</title>
        <authorList>
            <person name="Arick M.A. II"/>
            <person name="Hsu C.-Y."/>
            <person name="Magbanua Z."/>
            <person name="Pechanova O."/>
            <person name="Grover C."/>
            <person name="Miller E."/>
            <person name="Thrash A."/>
            <person name="Ezzel L."/>
            <person name="Alam S."/>
            <person name="Benzie J."/>
            <person name="Hamilton M."/>
            <person name="Karsi A."/>
            <person name="Lawrence M.L."/>
            <person name="Peterson D.G."/>
        </authorList>
    </citation>
    <scope>NUCLEOTIDE SEQUENCE [LARGE SCALE GENOMIC DNA]</scope>
    <source>
        <strain evidence="2">BAU-BD-2019</strain>
        <tissue evidence="1">Blood</tissue>
    </source>
</reference>
<dbReference type="PANTHER" id="PTHR34153:SF2">
    <property type="entry name" value="SI:CH211-262H13.3-RELATED"/>
    <property type="match status" value="1"/>
</dbReference>
<comment type="caution">
    <text evidence="1">The sequence shown here is derived from an EMBL/GenBank/DDBJ whole genome shotgun (WGS) entry which is preliminary data.</text>
</comment>
<dbReference type="EMBL" id="JACTAM010001291">
    <property type="protein sequence ID" value="KAI2646470.1"/>
    <property type="molecule type" value="Genomic_DNA"/>
</dbReference>
<proteinExistence type="predicted"/>
<name>A0ABQ8L7S4_LABRO</name>
<gene>
    <name evidence="1" type="ORF">H4Q32_027481</name>
</gene>